<dbReference type="CDD" id="cd17502">
    <property type="entry name" value="MFS_Azr1_MDR_like"/>
    <property type="match status" value="1"/>
</dbReference>
<reference evidence="10 11" key="1">
    <citation type="submission" date="2016-07" db="EMBL/GenBank/DDBJ databases">
        <title>Pervasive Adenine N6-methylation of Active Genes in Fungi.</title>
        <authorList>
            <consortium name="DOE Joint Genome Institute"/>
            <person name="Mondo S.J."/>
            <person name="Dannebaum R.O."/>
            <person name="Kuo R.C."/>
            <person name="Labutti K."/>
            <person name="Haridas S."/>
            <person name="Kuo A."/>
            <person name="Salamov A."/>
            <person name="Ahrendt S.R."/>
            <person name="Lipzen A."/>
            <person name="Sullivan W."/>
            <person name="Andreopoulos W.B."/>
            <person name="Clum A."/>
            <person name="Lindquist E."/>
            <person name="Daum C."/>
            <person name="Ramamoorthy G.K."/>
            <person name="Gryganskyi A."/>
            <person name="Culley D."/>
            <person name="Magnuson J.K."/>
            <person name="James T.Y."/>
            <person name="O'Malley M.A."/>
            <person name="Stajich J.E."/>
            <person name="Spatafora J.W."/>
            <person name="Visel A."/>
            <person name="Grigoriev I.V."/>
        </authorList>
    </citation>
    <scope>NUCLEOTIDE SEQUENCE [LARGE SCALE GENOMIC DNA]</scope>
    <source>
        <strain evidence="10 11">NRRL 3301</strain>
    </source>
</reference>
<comment type="caution">
    <text evidence="10">The sequence shown here is derived from an EMBL/GenBank/DDBJ whole genome shotgun (WGS) entry which is preliminary data.</text>
</comment>
<feature type="region of interest" description="Disordered" evidence="7">
    <location>
        <begin position="550"/>
        <end position="585"/>
    </location>
</feature>
<evidence type="ECO:0000313" key="10">
    <source>
        <dbReference type="EMBL" id="ORX55145.1"/>
    </source>
</evidence>
<feature type="domain" description="Major facilitator superfamily (MFS) profile" evidence="9">
    <location>
        <begin position="64"/>
        <end position="548"/>
    </location>
</feature>
<feature type="compositionally biased region" description="Basic and acidic residues" evidence="7">
    <location>
        <begin position="1"/>
        <end position="13"/>
    </location>
</feature>
<organism evidence="10 11">
    <name type="scientific">Hesseltinella vesiculosa</name>
    <dbReference type="NCBI Taxonomy" id="101127"/>
    <lineage>
        <taxon>Eukaryota</taxon>
        <taxon>Fungi</taxon>
        <taxon>Fungi incertae sedis</taxon>
        <taxon>Mucoromycota</taxon>
        <taxon>Mucoromycotina</taxon>
        <taxon>Mucoromycetes</taxon>
        <taxon>Mucorales</taxon>
        <taxon>Cunninghamellaceae</taxon>
        <taxon>Hesseltinella</taxon>
    </lineage>
</organism>
<feature type="transmembrane region" description="Helical" evidence="8">
    <location>
        <begin position="217"/>
        <end position="236"/>
    </location>
</feature>
<evidence type="ECO:0000256" key="2">
    <source>
        <dbReference type="ARBA" id="ARBA00008335"/>
    </source>
</evidence>
<dbReference type="PANTHER" id="PTHR23501:SF102">
    <property type="entry name" value="DRUG TRANSPORTER, PUTATIVE (AFU_ORTHOLOGUE AFUA_3G08530)-RELATED"/>
    <property type="match status" value="1"/>
</dbReference>
<feature type="compositionally biased region" description="Basic and acidic residues" evidence="7">
    <location>
        <begin position="552"/>
        <end position="567"/>
    </location>
</feature>
<dbReference type="AlphaFoldDB" id="A0A1X2GJH8"/>
<dbReference type="GO" id="GO:0012505">
    <property type="term" value="C:endomembrane system"/>
    <property type="evidence" value="ECO:0007669"/>
    <property type="project" value="UniProtKB-SubCell"/>
</dbReference>
<feature type="transmembrane region" description="Helical" evidence="8">
    <location>
        <begin position="392"/>
        <end position="412"/>
    </location>
</feature>
<evidence type="ECO:0000256" key="7">
    <source>
        <dbReference type="SAM" id="MobiDB-lite"/>
    </source>
</evidence>
<evidence type="ECO:0000256" key="5">
    <source>
        <dbReference type="ARBA" id="ARBA00022989"/>
    </source>
</evidence>
<dbReference type="InterPro" id="IPR020846">
    <property type="entry name" value="MFS_dom"/>
</dbReference>
<feature type="compositionally biased region" description="Polar residues" evidence="7">
    <location>
        <begin position="14"/>
        <end position="34"/>
    </location>
</feature>
<dbReference type="GO" id="GO:0022857">
    <property type="term" value="F:transmembrane transporter activity"/>
    <property type="evidence" value="ECO:0007669"/>
    <property type="project" value="InterPro"/>
</dbReference>
<dbReference type="PROSITE" id="PS50850">
    <property type="entry name" value="MFS"/>
    <property type="match status" value="1"/>
</dbReference>
<feature type="transmembrane region" description="Helical" evidence="8">
    <location>
        <begin position="524"/>
        <end position="547"/>
    </location>
</feature>
<keyword evidence="6 8" id="KW-0472">Membrane</keyword>
<feature type="transmembrane region" description="Helical" evidence="8">
    <location>
        <begin position="187"/>
        <end position="205"/>
    </location>
</feature>
<dbReference type="InterPro" id="IPR036259">
    <property type="entry name" value="MFS_trans_sf"/>
</dbReference>
<comment type="similarity">
    <text evidence="2">Belongs to the major facilitator superfamily.</text>
</comment>
<dbReference type="Proteomes" id="UP000242146">
    <property type="component" value="Unassembled WGS sequence"/>
</dbReference>
<dbReference type="Gene3D" id="1.20.1250.20">
    <property type="entry name" value="MFS general substrate transporter like domains"/>
    <property type="match status" value="1"/>
</dbReference>
<evidence type="ECO:0000256" key="4">
    <source>
        <dbReference type="ARBA" id="ARBA00022692"/>
    </source>
</evidence>
<feature type="transmembrane region" description="Helical" evidence="8">
    <location>
        <begin position="128"/>
        <end position="146"/>
    </location>
</feature>
<feature type="transmembrane region" description="Helical" evidence="8">
    <location>
        <begin position="62"/>
        <end position="89"/>
    </location>
</feature>
<dbReference type="OrthoDB" id="10021397at2759"/>
<evidence type="ECO:0000256" key="3">
    <source>
        <dbReference type="ARBA" id="ARBA00022448"/>
    </source>
</evidence>
<dbReference type="PRINTS" id="PR01036">
    <property type="entry name" value="TCRTETB"/>
</dbReference>
<dbReference type="Pfam" id="PF07690">
    <property type="entry name" value="MFS_1"/>
    <property type="match status" value="1"/>
</dbReference>
<accession>A0A1X2GJH8</accession>
<name>A0A1X2GJH8_9FUNG</name>
<feature type="transmembrane region" description="Helical" evidence="8">
    <location>
        <begin position="152"/>
        <end position="175"/>
    </location>
</feature>
<dbReference type="Gene3D" id="1.20.1720.10">
    <property type="entry name" value="Multidrug resistance protein D"/>
    <property type="match status" value="1"/>
</dbReference>
<feature type="transmembrane region" description="Helical" evidence="8">
    <location>
        <begin position="324"/>
        <end position="345"/>
    </location>
</feature>
<evidence type="ECO:0000259" key="9">
    <source>
        <dbReference type="PROSITE" id="PS50850"/>
    </source>
</evidence>
<dbReference type="FunFam" id="1.20.1720.10:FF:000013">
    <property type="entry name" value="Related to multidrug resistance proteins"/>
    <property type="match status" value="1"/>
</dbReference>
<sequence>MSEKVAQESEKITETSQEETVLNDKSSASTTTEQAMPPSKADPSDPATASHERTRKEKIGRIMTFFALQLSLFLGALDGTIVSTCMPVIGSDFQQMSIVAWVATAYILTFDAFQPLFSKFSDIFGRKYTLLVGVFIFLFGSLMCGVAKTMIWLIICRAIAGIGAAGIFSGVFVVISEMVPLEKRGSYQGLINAVFALSSVLGPLIGGSLTEYVTWRWVFFINLPTGGVAMVLLVLFMDLPKKQQTSFVDKLKSIDYLGTCMVLAAALLFLLALNFGGQLYPWRSAAVITPLVLAFVIVFAFAYVEVNIAKDPIMPPHLFRNRSVLAILITNFWFGVSFFAVVYYLPVYFQVVRNDSAMWSGIRLIPMQMLICVFSSGAGFTISKTQKYRPMIWVGMAVLTLHSGLISLFDINTSFSEIYGLTVIGGCGMGLIFSSTIIGLQASVSPKDISVVTGLGNFSRLLGGAVGVAIASNVYNSQLTKNLPNAVPLEFVEPILMSNLFVHNGLPPQYLESVLNVIVGALRLLWYIMTPLTFLGLVSSTFVRPYSLRQPGQRDKKKAAADEEQKPSSDGPEEVVVDATELAKA</sequence>
<dbReference type="InterPro" id="IPR011701">
    <property type="entry name" value="MFS"/>
</dbReference>
<feature type="transmembrane region" description="Helical" evidence="8">
    <location>
        <begin position="282"/>
        <end position="304"/>
    </location>
</feature>
<evidence type="ECO:0000313" key="11">
    <source>
        <dbReference type="Proteomes" id="UP000242146"/>
    </source>
</evidence>
<protein>
    <submittedName>
        <fullName evidence="10">MFS general substrate transporter</fullName>
    </submittedName>
</protein>
<dbReference type="SUPFAM" id="SSF103473">
    <property type="entry name" value="MFS general substrate transporter"/>
    <property type="match status" value="2"/>
</dbReference>
<keyword evidence="5 8" id="KW-1133">Transmembrane helix</keyword>
<feature type="transmembrane region" description="Helical" evidence="8">
    <location>
        <begin position="256"/>
        <end position="276"/>
    </location>
</feature>
<feature type="region of interest" description="Disordered" evidence="7">
    <location>
        <begin position="1"/>
        <end position="53"/>
    </location>
</feature>
<dbReference type="STRING" id="101127.A0A1X2GJH8"/>
<proteinExistence type="inferred from homology"/>
<dbReference type="PANTHER" id="PTHR23501">
    <property type="entry name" value="MAJOR FACILITATOR SUPERFAMILY"/>
    <property type="match status" value="1"/>
</dbReference>
<evidence type="ECO:0000256" key="6">
    <source>
        <dbReference type="ARBA" id="ARBA00023136"/>
    </source>
</evidence>
<keyword evidence="4 8" id="KW-0812">Transmembrane</keyword>
<comment type="subcellular location">
    <subcellularLocation>
        <location evidence="1">Endomembrane system</location>
        <topology evidence="1">Multi-pass membrane protein</topology>
    </subcellularLocation>
</comment>
<dbReference type="EMBL" id="MCGT01000012">
    <property type="protein sequence ID" value="ORX55145.1"/>
    <property type="molecule type" value="Genomic_DNA"/>
</dbReference>
<feature type="transmembrane region" description="Helical" evidence="8">
    <location>
        <begin position="95"/>
        <end position="116"/>
    </location>
</feature>
<dbReference type="GO" id="GO:0005886">
    <property type="term" value="C:plasma membrane"/>
    <property type="evidence" value="ECO:0007669"/>
    <property type="project" value="TreeGrafter"/>
</dbReference>
<keyword evidence="3" id="KW-0813">Transport</keyword>
<evidence type="ECO:0000256" key="1">
    <source>
        <dbReference type="ARBA" id="ARBA00004127"/>
    </source>
</evidence>
<gene>
    <name evidence="10" type="ORF">DM01DRAFT_1335443</name>
</gene>
<feature type="transmembrane region" description="Helical" evidence="8">
    <location>
        <begin position="452"/>
        <end position="475"/>
    </location>
</feature>
<evidence type="ECO:0000256" key="8">
    <source>
        <dbReference type="SAM" id="Phobius"/>
    </source>
</evidence>
<feature type="transmembrane region" description="Helical" evidence="8">
    <location>
        <begin position="418"/>
        <end position="440"/>
    </location>
</feature>
<feature type="transmembrane region" description="Helical" evidence="8">
    <location>
        <begin position="357"/>
        <end position="380"/>
    </location>
</feature>
<keyword evidence="11" id="KW-1185">Reference proteome</keyword>